<dbReference type="RefSeq" id="WP_284244294.1">
    <property type="nucleotide sequence ID" value="NZ_BSST01000001.1"/>
</dbReference>
<comment type="caution">
    <text evidence="3">The sequence shown here is derived from an EMBL/GenBank/DDBJ whole genome shotgun (WGS) entry which is preliminary data.</text>
</comment>
<dbReference type="SMART" id="SM00028">
    <property type="entry name" value="TPR"/>
    <property type="match status" value="7"/>
</dbReference>
<dbReference type="InterPro" id="IPR029787">
    <property type="entry name" value="Nucleotide_cyclase"/>
</dbReference>
<proteinExistence type="predicted"/>
<dbReference type="SUPFAM" id="SSF55073">
    <property type="entry name" value="Nucleotide cyclase"/>
    <property type="match status" value="1"/>
</dbReference>
<dbReference type="SUPFAM" id="SSF48452">
    <property type="entry name" value="TPR-like"/>
    <property type="match status" value="1"/>
</dbReference>
<keyword evidence="4" id="KW-1185">Reference proteome</keyword>
<organism evidence="3 4">
    <name type="scientific">Thalassotalea insulae</name>
    <dbReference type="NCBI Taxonomy" id="2056778"/>
    <lineage>
        <taxon>Bacteria</taxon>
        <taxon>Pseudomonadati</taxon>
        <taxon>Pseudomonadota</taxon>
        <taxon>Gammaproteobacteria</taxon>
        <taxon>Alteromonadales</taxon>
        <taxon>Colwelliaceae</taxon>
        <taxon>Thalassotalea</taxon>
    </lineage>
</organism>
<keyword evidence="1" id="KW-0812">Transmembrane</keyword>
<evidence type="ECO:0000256" key="2">
    <source>
        <dbReference type="SAM" id="SignalP"/>
    </source>
</evidence>
<evidence type="ECO:0008006" key="5">
    <source>
        <dbReference type="Google" id="ProtNLM"/>
    </source>
</evidence>
<evidence type="ECO:0000313" key="3">
    <source>
        <dbReference type="EMBL" id="GLX78411.1"/>
    </source>
</evidence>
<dbReference type="Gene3D" id="1.25.40.10">
    <property type="entry name" value="Tetratricopeptide repeat domain"/>
    <property type="match status" value="1"/>
</dbReference>
<dbReference type="InterPro" id="IPR019734">
    <property type="entry name" value="TPR_rpt"/>
</dbReference>
<sequence length="620" mass="71268">MKSSLFVLLVLFSGFFTTFVDANEAKLSELQDNIIQVDTLFLTDPESLPYQTVIELSQKVIRNRELYNANTIGKMFSLLADAAVNKGDLAKALQFSLDGEALIGLEAKLHLSLTLKVAAGYYYKGKYHQAKEIADQAVVLAKQINTPILLIKALGYRAMANAVIAEHQLALIDLQQIQQLLANYEQFNDHIHLLAVIANAHFYLGSYQTALKLYNKVLKIRFDQNKQFNIDQTYYNIARCYLKLDQLDDAFHAFNGAKQYAEKKNAPIRIAYAELGLGQVLLKQAKYDQASEHLMVANELFHGQNIPQPYLTTLLNLAQVAKVKGNYAQSYQYITQAEMLVNSTELTQEQIAFYQYLAQMYQEQGLYQQAYQAQTRYIERYKHFNHVHQHLPSELDPNNIASEKNRELSLNMAAETELKNQFAEKFNQQYQVIVSLAVVIALMVILLLSIILKHRAKRLNQQYDEIEKPTDILATPSQTKSFYQHYYKMARKFEYPLSVGYFSIDNWQELRFQFNKKVVEEVARIIATLVNEHKGEFDQVGLINEGEYLFLAPYQAPEQLRKTFEQLTNALKVQFFANLGEFSLKVGYDCQSPNVQDIDPYIFLSRLSESTRAEYSSYKT</sequence>
<accession>A0ABQ6GW67</accession>
<protein>
    <recommendedName>
        <fullName evidence="5">GGDEF domain-containing protein</fullName>
    </recommendedName>
</protein>
<evidence type="ECO:0000313" key="4">
    <source>
        <dbReference type="Proteomes" id="UP001157186"/>
    </source>
</evidence>
<dbReference type="EMBL" id="BSST01000001">
    <property type="protein sequence ID" value="GLX78411.1"/>
    <property type="molecule type" value="Genomic_DNA"/>
</dbReference>
<evidence type="ECO:0000256" key="1">
    <source>
        <dbReference type="SAM" id="Phobius"/>
    </source>
</evidence>
<keyword evidence="2" id="KW-0732">Signal</keyword>
<reference evidence="3 4" key="1">
    <citation type="submission" date="2023-03" db="EMBL/GenBank/DDBJ databases">
        <title>Draft genome sequence of Thalassotalea insulae KCTC 62186T.</title>
        <authorList>
            <person name="Sawabe T."/>
        </authorList>
    </citation>
    <scope>NUCLEOTIDE SEQUENCE [LARGE SCALE GENOMIC DNA]</scope>
    <source>
        <strain evidence="3 4">KCTC 62186</strain>
    </source>
</reference>
<dbReference type="InterPro" id="IPR011990">
    <property type="entry name" value="TPR-like_helical_dom_sf"/>
</dbReference>
<feature type="transmembrane region" description="Helical" evidence="1">
    <location>
        <begin position="430"/>
        <end position="452"/>
    </location>
</feature>
<keyword evidence="1" id="KW-1133">Transmembrane helix</keyword>
<dbReference type="Proteomes" id="UP001157186">
    <property type="component" value="Unassembled WGS sequence"/>
</dbReference>
<feature type="signal peptide" evidence="2">
    <location>
        <begin position="1"/>
        <end position="22"/>
    </location>
</feature>
<feature type="chain" id="PRO_5046850730" description="GGDEF domain-containing protein" evidence="2">
    <location>
        <begin position="23"/>
        <end position="620"/>
    </location>
</feature>
<name>A0ABQ6GW67_9GAMM</name>
<keyword evidence="1" id="KW-0472">Membrane</keyword>
<gene>
    <name evidence="3" type="ORF">tinsulaeT_17510</name>
</gene>